<dbReference type="InterPro" id="IPR001810">
    <property type="entry name" value="F-box_dom"/>
</dbReference>
<dbReference type="PANTHER" id="PTHR21503">
    <property type="entry name" value="F-BOX-CONTAINING HYPOTHETICAL PROTEIN C.ELEGANS"/>
    <property type="match status" value="1"/>
</dbReference>
<feature type="domain" description="F-box" evidence="1">
    <location>
        <begin position="1"/>
        <end position="38"/>
    </location>
</feature>
<dbReference type="PROSITE" id="PS50181">
    <property type="entry name" value="FBOX"/>
    <property type="match status" value="1"/>
</dbReference>
<keyword evidence="2" id="KW-1185">Reference proteome</keyword>
<proteinExistence type="predicted"/>
<dbReference type="Pfam" id="PF00646">
    <property type="entry name" value="F-box"/>
    <property type="match status" value="1"/>
</dbReference>
<dbReference type="Proteomes" id="UP000095282">
    <property type="component" value="Unplaced"/>
</dbReference>
<dbReference type="WBParaSite" id="Csp11.Scaffold630.g19240.t1">
    <property type="protein sequence ID" value="Csp11.Scaffold630.g19240.t1"/>
    <property type="gene ID" value="Csp11.Scaffold630.g19240"/>
</dbReference>
<evidence type="ECO:0000313" key="3">
    <source>
        <dbReference type="WBParaSite" id="Csp11.Scaffold630.g19240.t1"/>
    </source>
</evidence>
<name>A0A1I7UTN6_9PELO</name>
<organism evidence="2 3">
    <name type="scientific">Caenorhabditis tropicalis</name>
    <dbReference type="NCBI Taxonomy" id="1561998"/>
    <lineage>
        <taxon>Eukaryota</taxon>
        <taxon>Metazoa</taxon>
        <taxon>Ecdysozoa</taxon>
        <taxon>Nematoda</taxon>
        <taxon>Chromadorea</taxon>
        <taxon>Rhabditida</taxon>
        <taxon>Rhabditina</taxon>
        <taxon>Rhabditomorpha</taxon>
        <taxon>Rhabditoidea</taxon>
        <taxon>Rhabditidae</taxon>
        <taxon>Peloderinae</taxon>
        <taxon>Caenorhabditis</taxon>
    </lineage>
</organism>
<reference evidence="3" key="1">
    <citation type="submission" date="2016-11" db="UniProtKB">
        <authorList>
            <consortium name="WormBaseParasite"/>
        </authorList>
    </citation>
    <scope>IDENTIFICATION</scope>
</reference>
<protein>
    <submittedName>
        <fullName evidence="3">F-box domain-containing protein</fullName>
    </submittedName>
</protein>
<sequence length="313" mass="36580">MDLLRLPLLVLTEVFKNMDFRGKFLISLMSKRARNTLKLAVVKPHFSFQLSNDFSVLLEPSDRHSVLTAEGYYLIRGESLSLRFHPDGMSLNSKSIRKQLFLAGYLLDTFTNPISSMYFHPQTEPVDVWEFIKMINERQGSIKSIEYYLPDASSEFIPKILDECTEVTDYIWIHGIFSDDFVYTPPRPFKAKKLSVGSINNLFNLEKFMSCRCVQVEVGKNSNRTTQTYSSFFTKWMDSDVALQELSLGIMQKSEEPLIMDALSNQFRNHEKIKENWFELKRRNESEFIIHNNCHILITIYTKQAYLEKVMKD</sequence>
<accession>A0A1I7UTN6</accession>
<dbReference type="AlphaFoldDB" id="A0A1I7UTN6"/>
<evidence type="ECO:0000313" key="2">
    <source>
        <dbReference type="Proteomes" id="UP000095282"/>
    </source>
</evidence>
<evidence type="ECO:0000259" key="1">
    <source>
        <dbReference type="PROSITE" id="PS50181"/>
    </source>
</evidence>
<dbReference type="PANTHER" id="PTHR21503:SF8">
    <property type="entry name" value="F-BOX ASSOCIATED DOMAIN-CONTAINING PROTEIN-RELATED"/>
    <property type="match status" value="1"/>
</dbReference>